<dbReference type="OMA" id="HVHINPI"/>
<comment type="catalytic activity">
    <reaction evidence="9">
        <text>a 5'-end (N(7)-methyl 5'-triphosphoguanosine)-ribonucleoside in mRNA + H2O = N(7)-methyl-GMP + a 5'-end diphospho-ribonucleoside in mRNA + 2 H(+)</text>
        <dbReference type="Rhea" id="RHEA:65388"/>
        <dbReference type="Rhea" id="RHEA-COMP:17165"/>
        <dbReference type="Rhea" id="RHEA-COMP:17167"/>
        <dbReference type="ChEBI" id="CHEBI:15377"/>
        <dbReference type="ChEBI" id="CHEBI:15378"/>
        <dbReference type="ChEBI" id="CHEBI:58285"/>
        <dbReference type="ChEBI" id="CHEBI:156461"/>
        <dbReference type="ChEBI" id="CHEBI:167616"/>
        <dbReference type="EC" id="3.6.1.59"/>
    </reaction>
</comment>
<evidence type="ECO:0000256" key="10">
    <source>
        <dbReference type="PIRSR" id="PIRSR028973-1"/>
    </source>
</evidence>
<dbReference type="Pfam" id="PF11969">
    <property type="entry name" value="DcpS_C"/>
    <property type="match status" value="1"/>
</dbReference>
<organism evidence="12">
    <name type="scientific">Guillardia theta (strain CCMP2712)</name>
    <name type="common">Cryptophyte</name>
    <dbReference type="NCBI Taxonomy" id="905079"/>
    <lineage>
        <taxon>Eukaryota</taxon>
        <taxon>Cryptophyceae</taxon>
        <taxon>Pyrenomonadales</taxon>
        <taxon>Geminigeraceae</taxon>
        <taxon>Guillardia</taxon>
    </lineage>
</organism>
<dbReference type="Gene3D" id="3.30.428.10">
    <property type="entry name" value="HIT-like"/>
    <property type="match status" value="1"/>
</dbReference>
<dbReference type="EC" id="3.6.1.59" evidence="3"/>
<dbReference type="GeneID" id="17298587"/>
<keyword evidence="14" id="KW-1185">Reference proteome</keyword>
<name>L1J0Y7_GUITC</name>
<feature type="binding site" evidence="11">
    <location>
        <position position="163"/>
    </location>
    <ligand>
        <name>substrate</name>
    </ligand>
</feature>
<evidence type="ECO:0000256" key="6">
    <source>
        <dbReference type="ARBA" id="ARBA00023242"/>
    </source>
</evidence>
<feature type="binding site" evidence="11">
    <location>
        <position position="141"/>
    </location>
    <ligand>
        <name>substrate</name>
    </ligand>
</feature>
<evidence type="ECO:0000256" key="1">
    <source>
        <dbReference type="ARBA" id="ARBA00004123"/>
    </source>
</evidence>
<dbReference type="eggNOG" id="KOG3969">
    <property type="taxonomic scope" value="Eukaryota"/>
</dbReference>
<keyword evidence="5" id="KW-0378">Hydrolase</keyword>
<dbReference type="GO" id="GO:0000340">
    <property type="term" value="F:RNA 7-methylguanosine cap binding"/>
    <property type="evidence" value="ECO:0007669"/>
    <property type="project" value="TreeGrafter"/>
</dbReference>
<dbReference type="SUPFAM" id="SSF54197">
    <property type="entry name" value="HIT-like"/>
    <property type="match status" value="1"/>
</dbReference>
<evidence type="ECO:0000256" key="2">
    <source>
        <dbReference type="ARBA" id="ARBA00010208"/>
    </source>
</evidence>
<dbReference type="KEGG" id="gtt:GUITHDRAFT_74405"/>
<evidence type="ECO:0000256" key="9">
    <source>
        <dbReference type="ARBA" id="ARBA00048222"/>
    </source>
</evidence>
<dbReference type="PaxDb" id="55529-EKX41977"/>
<evidence type="ECO:0000256" key="7">
    <source>
        <dbReference type="ARBA" id="ARBA00029885"/>
    </source>
</evidence>
<evidence type="ECO:0000256" key="4">
    <source>
        <dbReference type="ARBA" id="ARBA00015636"/>
    </source>
</evidence>
<dbReference type="PANTHER" id="PTHR12978">
    <property type="entry name" value="HISTIDINE TRIAD HIT PROTEIN MEMBER"/>
    <property type="match status" value="1"/>
</dbReference>
<accession>L1J0Y7</accession>
<feature type="binding site" evidence="11">
    <location>
        <begin position="224"/>
        <end position="235"/>
    </location>
    <ligand>
        <name>substrate</name>
    </ligand>
</feature>
<feature type="binding site" evidence="11">
    <location>
        <position position="161"/>
    </location>
    <ligand>
        <name>substrate</name>
    </ligand>
</feature>
<evidence type="ECO:0000313" key="12">
    <source>
        <dbReference type="EMBL" id="EKX41977.1"/>
    </source>
</evidence>
<evidence type="ECO:0000256" key="8">
    <source>
        <dbReference type="ARBA" id="ARBA00030609"/>
    </source>
</evidence>
<dbReference type="GO" id="GO:0140932">
    <property type="term" value="F:5'-(N(7)-methyl 5'-triphosphoguanosine)-[mRNA] diphosphatase activity"/>
    <property type="evidence" value="ECO:0007669"/>
    <property type="project" value="UniProtKB-EC"/>
</dbReference>
<dbReference type="Pfam" id="PF05652">
    <property type="entry name" value="DcpS"/>
    <property type="match status" value="1"/>
</dbReference>
<dbReference type="Gene3D" id="3.30.200.40">
    <property type="entry name" value="Scavenger mRNA decapping enzyme, N-terminal domain"/>
    <property type="match status" value="1"/>
</dbReference>
<dbReference type="SUPFAM" id="SSF102860">
    <property type="entry name" value="mRNA decapping enzyme DcpS N-terminal domain"/>
    <property type="match status" value="1"/>
</dbReference>
<proteinExistence type="inferred from homology"/>
<evidence type="ECO:0000256" key="3">
    <source>
        <dbReference type="ARBA" id="ARBA00012520"/>
    </source>
</evidence>
<feature type="active site" description="Nucleophile" evidence="10">
    <location>
        <position position="233"/>
    </location>
</feature>
<gene>
    <name evidence="12" type="ORF">GUITHDRAFT_74405</name>
</gene>
<evidence type="ECO:0000256" key="11">
    <source>
        <dbReference type="PIRSR" id="PIRSR028973-2"/>
    </source>
</evidence>
<reference evidence="12 14" key="1">
    <citation type="journal article" date="2012" name="Nature">
        <title>Algal genomes reveal evolutionary mosaicism and the fate of nucleomorphs.</title>
        <authorList>
            <consortium name="DOE Joint Genome Institute"/>
            <person name="Curtis B.A."/>
            <person name="Tanifuji G."/>
            <person name="Burki F."/>
            <person name="Gruber A."/>
            <person name="Irimia M."/>
            <person name="Maruyama S."/>
            <person name="Arias M.C."/>
            <person name="Ball S.G."/>
            <person name="Gile G.H."/>
            <person name="Hirakawa Y."/>
            <person name="Hopkins J.F."/>
            <person name="Kuo A."/>
            <person name="Rensing S.A."/>
            <person name="Schmutz J."/>
            <person name="Symeonidi A."/>
            <person name="Elias M."/>
            <person name="Eveleigh R.J."/>
            <person name="Herman E.K."/>
            <person name="Klute M.J."/>
            <person name="Nakayama T."/>
            <person name="Obornik M."/>
            <person name="Reyes-Prieto A."/>
            <person name="Armbrust E.V."/>
            <person name="Aves S.J."/>
            <person name="Beiko R.G."/>
            <person name="Coutinho P."/>
            <person name="Dacks J.B."/>
            <person name="Durnford D.G."/>
            <person name="Fast N.M."/>
            <person name="Green B.R."/>
            <person name="Grisdale C.J."/>
            <person name="Hempel F."/>
            <person name="Henrissat B."/>
            <person name="Hoppner M.P."/>
            <person name="Ishida K."/>
            <person name="Kim E."/>
            <person name="Koreny L."/>
            <person name="Kroth P.G."/>
            <person name="Liu Y."/>
            <person name="Malik S.B."/>
            <person name="Maier U.G."/>
            <person name="McRose D."/>
            <person name="Mock T."/>
            <person name="Neilson J.A."/>
            <person name="Onodera N.T."/>
            <person name="Poole A.M."/>
            <person name="Pritham E.J."/>
            <person name="Richards T.A."/>
            <person name="Rocap G."/>
            <person name="Roy S.W."/>
            <person name="Sarai C."/>
            <person name="Schaack S."/>
            <person name="Shirato S."/>
            <person name="Slamovits C.H."/>
            <person name="Spencer D.F."/>
            <person name="Suzuki S."/>
            <person name="Worden A.Z."/>
            <person name="Zauner S."/>
            <person name="Barry K."/>
            <person name="Bell C."/>
            <person name="Bharti A.K."/>
            <person name="Crow J.A."/>
            <person name="Grimwood J."/>
            <person name="Kramer R."/>
            <person name="Lindquist E."/>
            <person name="Lucas S."/>
            <person name="Salamov A."/>
            <person name="McFadden G.I."/>
            <person name="Lane C.E."/>
            <person name="Keeling P.J."/>
            <person name="Gray M.W."/>
            <person name="Grigoriev I.V."/>
            <person name="Archibald J.M."/>
        </authorList>
    </citation>
    <scope>NUCLEOTIDE SEQUENCE</scope>
    <source>
        <strain evidence="12 14">CCMP2712</strain>
    </source>
</reference>
<dbReference type="InterPro" id="IPR036265">
    <property type="entry name" value="HIT-like_sf"/>
</dbReference>
<sequence>MQGLEVEEVLDVSPWRKWIAVQARIPGKEGKAVVLLEKKPFDVEDVKRMLAPNAGAEYKLDFQNAEYCVYNLQVPPALNAIKCDTIFPATDQQINKYRKDEIHVLWETVDIYKNVVLPFVEENERGRRIQWVHNILDGSAEQERIIYHNNDPRDGFVLLPDLKWDQTNVSNLYCLAIVNRKDLVCLRSLNDENLDLLQNIYHQGCGAILEKYGVTPDKLIVHIHYLPTFWHLHVHFLHVDLALSAGVTSKAHNLRDCIENIRLLPSYYQVKEMEVRLLEKSLLWKAWTEAKDAEAATQLQDGP</sequence>
<dbReference type="GO" id="GO:0005634">
    <property type="term" value="C:nucleus"/>
    <property type="evidence" value="ECO:0007669"/>
    <property type="project" value="UniProtKB-SubCell"/>
</dbReference>
<dbReference type="OrthoDB" id="10264956at2759"/>
<dbReference type="InterPro" id="IPR008594">
    <property type="entry name" value="DcpS/DCS2"/>
</dbReference>
<dbReference type="PIRSF" id="PIRSF028973">
    <property type="entry name" value="Scavenger_mRNA_decap_enz"/>
    <property type="match status" value="1"/>
</dbReference>
<feature type="binding site" evidence="11">
    <location>
        <position position="131"/>
    </location>
    <ligand>
        <name>substrate</name>
    </ligand>
</feature>
<evidence type="ECO:0000313" key="14">
    <source>
        <dbReference type="Proteomes" id="UP000011087"/>
    </source>
</evidence>
<dbReference type="EnsemblProtists" id="EKX41977">
    <property type="protein sequence ID" value="EKX41977"/>
    <property type="gene ID" value="GUITHDRAFT_74405"/>
</dbReference>
<dbReference type="Proteomes" id="UP000011087">
    <property type="component" value="Unassembled WGS sequence"/>
</dbReference>
<dbReference type="GO" id="GO:0000290">
    <property type="term" value="P:deadenylation-dependent decapping of nuclear-transcribed mRNA"/>
    <property type="evidence" value="ECO:0007669"/>
    <property type="project" value="InterPro"/>
</dbReference>
<reference evidence="14" key="2">
    <citation type="submission" date="2012-11" db="EMBL/GenBank/DDBJ databases">
        <authorList>
            <person name="Kuo A."/>
            <person name="Curtis B.A."/>
            <person name="Tanifuji G."/>
            <person name="Burki F."/>
            <person name="Gruber A."/>
            <person name="Irimia M."/>
            <person name="Maruyama S."/>
            <person name="Arias M.C."/>
            <person name="Ball S.G."/>
            <person name="Gile G.H."/>
            <person name="Hirakawa Y."/>
            <person name="Hopkins J.F."/>
            <person name="Rensing S.A."/>
            <person name="Schmutz J."/>
            <person name="Symeonidi A."/>
            <person name="Elias M."/>
            <person name="Eveleigh R.J."/>
            <person name="Herman E.K."/>
            <person name="Klute M.J."/>
            <person name="Nakayama T."/>
            <person name="Obornik M."/>
            <person name="Reyes-Prieto A."/>
            <person name="Armbrust E.V."/>
            <person name="Aves S.J."/>
            <person name="Beiko R.G."/>
            <person name="Coutinho P."/>
            <person name="Dacks J.B."/>
            <person name="Durnford D.G."/>
            <person name="Fast N.M."/>
            <person name="Green B.R."/>
            <person name="Grisdale C."/>
            <person name="Hempe F."/>
            <person name="Henrissat B."/>
            <person name="Hoppner M.P."/>
            <person name="Ishida K.-I."/>
            <person name="Kim E."/>
            <person name="Koreny L."/>
            <person name="Kroth P.G."/>
            <person name="Liu Y."/>
            <person name="Malik S.-B."/>
            <person name="Maier U.G."/>
            <person name="McRose D."/>
            <person name="Mock T."/>
            <person name="Neilson J.A."/>
            <person name="Onodera N.T."/>
            <person name="Poole A.M."/>
            <person name="Pritham E.J."/>
            <person name="Richards T.A."/>
            <person name="Rocap G."/>
            <person name="Roy S.W."/>
            <person name="Sarai C."/>
            <person name="Schaack S."/>
            <person name="Shirato S."/>
            <person name="Slamovits C.H."/>
            <person name="Spencer D.F."/>
            <person name="Suzuki S."/>
            <person name="Worden A.Z."/>
            <person name="Zauner S."/>
            <person name="Barry K."/>
            <person name="Bell C."/>
            <person name="Bharti A.K."/>
            <person name="Crow J.A."/>
            <person name="Grimwood J."/>
            <person name="Kramer R."/>
            <person name="Lindquist E."/>
            <person name="Lucas S."/>
            <person name="Salamov A."/>
            <person name="McFadden G.I."/>
            <person name="Lane C.E."/>
            <person name="Keeling P.J."/>
            <person name="Gray M.W."/>
            <person name="Grigoriev I.V."/>
            <person name="Archibald J.M."/>
        </authorList>
    </citation>
    <scope>NUCLEOTIDE SEQUENCE</scope>
    <source>
        <strain evidence="14">CCMP2712</strain>
    </source>
</reference>
<reference evidence="13" key="3">
    <citation type="submission" date="2015-06" db="UniProtKB">
        <authorList>
            <consortium name="EnsemblProtists"/>
        </authorList>
    </citation>
    <scope>IDENTIFICATION</scope>
</reference>
<comment type="similarity">
    <text evidence="2">Belongs to the HIT family.</text>
</comment>
<dbReference type="HOGENOM" id="CLU_041045_2_0_1"/>
<evidence type="ECO:0000313" key="13">
    <source>
        <dbReference type="EnsemblProtists" id="EKX41977"/>
    </source>
</evidence>
<dbReference type="EMBL" id="JH993020">
    <property type="protein sequence ID" value="EKX41977.1"/>
    <property type="molecule type" value="Genomic_DNA"/>
</dbReference>
<evidence type="ECO:0000256" key="5">
    <source>
        <dbReference type="ARBA" id="ARBA00022801"/>
    </source>
</evidence>
<dbReference type="InterPro" id="IPR011145">
    <property type="entry name" value="Scavenger_mRNA_decap_enz_N"/>
</dbReference>
<keyword evidence="6" id="KW-0539">Nucleus</keyword>
<dbReference type="FunFam" id="3.30.428.10:FF:000006">
    <property type="entry name" value="m7GpppX diphosphatase"/>
    <property type="match status" value="1"/>
</dbReference>
<dbReference type="AlphaFoldDB" id="L1J0Y7"/>
<protein>
    <recommendedName>
        <fullName evidence="4">m7GpppX diphosphatase</fullName>
        <ecNumber evidence="3">3.6.1.59</ecNumber>
    </recommendedName>
    <alternativeName>
        <fullName evidence="8">Decapping scavenger enzyme</fullName>
    </alternativeName>
    <alternativeName>
        <fullName evidence="7">Scavenger mRNA-decapping enzyme DcpS</fullName>
    </alternativeName>
</protein>
<comment type="subcellular location">
    <subcellularLocation>
        <location evidence="1">Nucleus</location>
    </subcellularLocation>
</comment>
<dbReference type="PANTHER" id="PTHR12978:SF0">
    <property type="entry name" value="M7GPPPX DIPHOSPHATASE"/>
    <property type="match status" value="1"/>
</dbReference>
<dbReference type="GO" id="GO:0000932">
    <property type="term" value="C:P-body"/>
    <property type="evidence" value="ECO:0007669"/>
    <property type="project" value="TreeGrafter"/>
</dbReference>
<dbReference type="RefSeq" id="XP_005828957.1">
    <property type="nucleotide sequence ID" value="XM_005828900.1"/>
</dbReference>